<feature type="domain" description="Tripartite ATP-independent periplasmic transporters DctQ component" evidence="10">
    <location>
        <begin position="24"/>
        <end position="154"/>
    </location>
</feature>
<evidence type="ECO:0000256" key="3">
    <source>
        <dbReference type="ARBA" id="ARBA00022475"/>
    </source>
</evidence>
<evidence type="ECO:0000256" key="9">
    <source>
        <dbReference type="RuleBase" id="RU369079"/>
    </source>
</evidence>
<proteinExistence type="inferred from homology"/>
<feature type="transmembrane region" description="Helical" evidence="9">
    <location>
        <begin position="7"/>
        <end position="28"/>
    </location>
</feature>
<dbReference type="AlphaFoldDB" id="A0A545TRB5"/>
<dbReference type="EMBL" id="VHSH01000004">
    <property type="protein sequence ID" value="TQV79762.1"/>
    <property type="molecule type" value="Genomic_DNA"/>
</dbReference>
<evidence type="ECO:0000313" key="11">
    <source>
        <dbReference type="EMBL" id="TQV79762.1"/>
    </source>
</evidence>
<keyword evidence="12" id="KW-1185">Reference proteome</keyword>
<comment type="caution">
    <text evidence="11">The sequence shown here is derived from an EMBL/GenBank/DDBJ whole genome shotgun (WGS) entry which is preliminary data.</text>
</comment>
<keyword evidence="3" id="KW-1003">Cell membrane</keyword>
<comment type="subcellular location">
    <subcellularLocation>
        <location evidence="1 9">Cell inner membrane</location>
        <topology evidence="1 9">Multi-pass membrane protein</topology>
    </subcellularLocation>
</comment>
<organism evidence="11 12">
    <name type="scientific">Denitrobaculum tricleocarpae</name>
    <dbReference type="NCBI Taxonomy" id="2591009"/>
    <lineage>
        <taxon>Bacteria</taxon>
        <taxon>Pseudomonadati</taxon>
        <taxon>Pseudomonadota</taxon>
        <taxon>Alphaproteobacteria</taxon>
        <taxon>Rhodospirillales</taxon>
        <taxon>Rhodospirillaceae</taxon>
        <taxon>Denitrobaculum</taxon>
    </lineage>
</organism>
<evidence type="ECO:0000256" key="1">
    <source>
        <dbReference type="ARBA" id="ARBA00004429"/>
    </source>
</evidence>
<sequence>MRAIDSISIFLGTVAAWFFVATGLMLTYEVVARYALNAPTIWAAEISQILMIAGVFMALGVTLHRRQHIMIEALYSRFSPFGKKLADTVSLLFIGVFAAAVCYWGFGIALDSYLKGRSSGTMLNIPNWWSEALVPLGLGLLFLQCLAELLRVWTGSGWRKPGGHEGHIGEDGA</sequence>
<dbReference type="InterPro" id="IPR007387">
    <property type="entry name" value="TRAP_DctQ"/>
</dbReference>
<feature type="transmembrane region" description="Helical" evidence="9">
    <location>
        <begin position="40"/>
        <end position="64"/>
    </location>
</feature>
<keyword evidence="7 9" id="KW-0472">Membrane</keyword>
<dbReference type="InterPro" id="IPR055348">
    <property type="entry name" value="DctQ"/>
</dbReference>
<evidence type="ECO:0000256" key="7">
    <source>
        <dbReference type="ARBA" id="ARBA00023136"/>
    </source>
</evidence>
<protein>
    <recommendedName>
        <fullName evidence="9">TRAP transporter small permease protein</fullName>
    </recommendedName>
</protein>
<evidence type="ECO:0000256" key="8">
    <source>
        <dbReference type="ARBA" id="ARBA00038436"/>
    </source>
</evidence>
<dbReference type="RefSeq" id="WP_142896942.1">
    <property type="nucleotide sequence ID" value="NZ_ML660055.1"/>
</dbReference>
<dbReference type="GO" id="GO:0005886">
    <property type="term" value="C:plasma membrane"/>
    <property type="evidence" value="ECO:0007669"/>
    <property type="project" value="UniProtKB-SubCell"/>
</dbReference>
<comment type="similarity">
    <text evidence="8 9">Belongs to the TRAP transporter small permease family.</text>
</comment>
<keyword evidence="5 9" id="KW-0812">Transmembrane</keyword>
<dbReference type="PANTHER" id="PTHR35011">
    <property type="entry name" value="2,3-DIKETO-L-GULONATE TRAP TRANSPORTER SMALL PERMEASE PROTEIN YIAM"/>
    <property type="match status" value="1"/>
</dbReference>
<dbReference type="Pfam" id="PF04290">
    <property type="entry name" value="DctQ"/>
    <property type="match status" value="1"/>
</dbReference>
<evidence type="ECO:0000256" key="5">
    <source>
        <dbReference type="ARBA" id="ARBA00022692"/>
    </source>
</evidence>
<dbReference type="GO" id="GO:0022857">
    <property type="term" value="F:transmembrane transporter activity"/>
    <property type="evidence" value="ECO:0007669"/>
    <property type="project" value="UniProtKB-UniRule"/>
</dbReference>
<comment type="function">
    <text evidence="9">Part of the tripartite ATP-independent periplasmic (TRAP) transport system.</text>
</comment>
<keyword evidence="4 9" id="KW-0997">Cell inner membrane</keyword>
<dbReference type="OrthoDB" id="4964541at2"/>
<reference evidence="11 12" key="1">
    <citation type="submission" date="2019-06" db="EMBL/GenBank/DDBJ databases">
        <title>Whole genome sequence for Rhodospirillaceae sp. R148.</title>
        <authorList>
            <person name="Wang G."/>
        </authorList>
    </citation>
    <scope>NUCLEOTIDE SEQUENCE [LARGE SCALE GENOMIC DNA]</scope>
    <source>
        <strain evidence="11 12">R148</strain>
    </source>
</reference>
<evidence type="ECO:0000256" key="4">
    <source>
        <dbReference type="ARBA" id="ARBA00022519"/>
    </source>
</evidence>
<evidence type="ECO:0000256" key="6">
    <source>
        <dbReference type="ARBA" id="ARBA00022989"/>
    </source>
</evidence>
<dbReference type="GO" id="GO:0015740">
    <property type="term" value="P:C4-dicarboxylate transport"/>
    <property type="evidence" value="ECO:0007669"/>
    <property type="project" value="TreeGrafter"/>
</dbReference>
<name>A0A545TRB5_9PROT</name>
<feature type="transmembrane region" description="Helical" evidence="9">
    <location>
        <begin position="128"/>
        <end position="150"/>
    </location>
</feature>
<keyword evidence="6 9" id="KW-1133">Transmembrane helix</keyword>
<gene>
    <name evidence="11" type="ORF">FKG95_13750</name>
</gene>
<evidence type="ECO:0000259" key="10">
    <source>
        <dbReference type="Pfam" id="PF04290"/>
    </source>
</evidence>
<dbReference type="Proteomes" id="UP000315252">
    <property type="component" value="Unassembled WGS sequence"/>
</dbReference>
<dbReference type="PANTHER" id="PTHR35011:SF10">
    <property type="entry name" value="TRAP TRANSPORTER SMALL PERMEASE PROTEIN"/>
    <property type="match status" value="1"/>
</dbReference>
<feature type="transmembrane region" description="Helical" evidence="9">
    <location>
        <begin position="85"/>
        <end position="108"/>
    </location>
</feature>
<accession>A0A545TRB5</accession>
<evidence type="ECO:0000313" key="12">
    <source>
        <dbReference type="Proteomes" id="UP000315252"/>
    </source>
</evidence>
<evidence type="ECO:0000256" key="2">
    <source>
        <dbReference type="ARBA" id="ARBA00022448"/>
    </source>
</evidence>
<comment type="subunit">
    <text evidence="9">The complex comprises the extracytoplasmic solute receptor protein and the two transmembrane proteins.</text>
</comment>
<keyword evidence="2 9" id="KW-0813">Transport</keyword>